<feature type="non-terminal residue" evidence="2">
    <location>
        <position position="1"/>
    </location>
</feature>
<reference evidence="2" key="1">
    <citation type="submission" date="2021-02" db="EMBL/GenBank/DDBJ databases">
        <authorList>
            <person name="Dougan E. K."/>
            <person name="Rhodes N."/>
            <person name="Thang M."/>
            <person name="Chan C."/>
        </authorList>
    </citation>
    <scope>NUCLEOTIDE SEQUENCE</scope>
</reference>
<dbReference type="EMBL" id="CAJNNW010035357">
    <property type="protein sequence ID" value="CAE8727245.1"/>
    <property type="molecule type" value="Genomic_DNA"/>
</dbReference>
<feature type="region of interest" description="Disordered" evidence="1">
    <location>
        <begin position="161"/>
        <end position="202"/>
    </location>
</feature>
<feature type="region of interest" description="Disordered" evidence="1">
    <location>
        <begin position="1"/>
        <end position="26"/>
    </location>
</feature>
<evidence type="ECO:0000313" key="3">
    <source>
        <dbReference type="Proteomes" id="UP000626109"/>
    </source>
</evidence>
<name>A0A813LAR9_POLGL</name>
<evidence type="ECO:0000313" key="2">
    <source>
        <dbReference type="EMBL" id="CAE8727245.1"/>
    </source>
</evidence>
<evidence type="ECO:0000256" key="1">
    <source>
        <dbReference type="SAM" id="MobiDB-lite"/>
    </source>
</evidence>
<organism evidence="2 3">
    <name type="scientific">Polarella glacialis</name>
    <name type="common">Dinoflagellate</name>
    <dbReference type="NCBI Taxonomy" id="89957"/>
    <lineage>
        <taxon>Eukaryota</taxon>
        <taxon>Sar</taxon>
        <taxon>Alveolata</taxon>
        <taxon>Dinophyceae</taxon>
        <taxon>Suessiales</taxon>
        <taxon>Suessiaceae</taxon>
        <taxon>Polarella</taxon>
    </lineage>
</organism>
<feature type="region of interest" description="Disordered" evidence="1">
    <location>
        <begin position="220"/>
        <end position="268"/>
    </location>
</feature>
<feature type="region of interest" description="Disordered" evidence="1">
    <location>
        <begin position="102"/>
        <end position="133"/>
    </location>
</feature>
<sequence length="268" mass="26809">LSLLEAGAPSQGAEAGSKALSPTSPGFNRALISGGSVAGGGSWASFASHSDASEVPTSLQTLSPAEEAEPVALATEGSQNALALPSEVVGGGRMSLFSITRGLRSRGSSPSAATQKTPLPPLHEVSDTSSVVDSGGSRLSTAVAVGGQLPVVLESPVHSEAVGSPGVEKSGGDMQFPAFPSLAQEPGTADPSTEEESTPLDLPGRLSRAEASFLSVADTFQSQDVGDDGPQVFDEDPPTEEYTPADGGATLDSQDTGASFVSAARDDA</sequence>
<dbReference type="AlphaFoldDB" id="A0A813LAR9"/>
<feature type="compositionally biased region" description="Polar residues" evidence="1">
    <location>
        <begin position="106"/>
        <end position="117"/>
    </location>
</feature>
<dbReference type="Proteomes" id="UP000626109">
    <property type="component" value="Unassembled WGS sequence"/>
</dbReference>
<accession>A0A813LAR9</accession>
<protein>
    <submittedName>
        <fullName evidence="2">Uncharacterized protein</fullName>
    </submittedName>
</protein>
<comment type="caution">
    <text evidence="2">The sequence shown here is derived from an EMBL/GenBank/DDBJ whole genome shotgun (WGS) entry which is preliminary data.</text>
</comment>
<proteinExistence type="predicted"/>
<gene>
    <name evidence="2" type="ORF">PGLA2088_LOCUS44751</name>
</gene>